<feature type="compositionally biased region" description="Basic and acidic residues" evidence="2">
    <location>
        <begin position="502"/>
        <end position="512"/>
    </location>
</feature>
<dbReference type="Proteomes" id="UP000094569">
    <property type="component" value="Unassembled WGS sequence"/>
</dbReference>
<dbReference type="OrthoDB" id="1883964at2759"/>
<feature type="compositionally biased region" description="Basic and acidic residues" evidence="2">
    <location>
        <begin position="1164"/>
        <end position="1180"/>
    </location>
</feature>
<feature type="compositionally biased region" description="Polar residues" evidence="2">
    <location>
        <begin position="513"/>
        <end position="523"/>
    </location>
</feature>
<feature type="compositionally biased region" description="Polar residues" evidence="2">
    <location>
        <begin position="1136"/>
        <end position="1145"/>
    </location>
</feature>
<dbReference type="PANTHER" id="PTHR24216">
    <property type="entry name" value="PAXILLIN-RELATED"/>
    <property type="match status" value="1"/>
</dbReference>
<feature type="compositionally biased region" description="Polar residues" evidence="2">
    <location>
        <begin position="626"/>
        <end position="636"/>
    </location>
</feature>
<feature type="compositionally biased region" description="Polar residues" evidence="2">
    <location>
        <begin position="277"/>
        <end position="307"/>
    </location>
</feature>
<evidence type="ECO:0000256" key="2">
    <source>
        <dbReference type="SAM" id="MobiDB-lite"/>
    </source>
</evidence>
<feature type="compositionally biased region" description="Polar residues" evidence="2">
    <location>
        <begin position="320"/>
        <end position="333"/>
    </location>
</feature>
<feature type="compositionally biased region" description="Polar residues" evidence="2">
    <location>
        <begin position="693"/>
        <end position="706"/>
    </location>
</feature>
<feature type="compositionally biased region" description="Pro residues" evidence="2">
    <location>
        <begin position="7"/>
        <end position="19"/>
    </location>
</feature>
<comment type="caution">
    <text evidence="3">The sequence shown here is derived from an EMBL/GenBank/DDBJ whole genome shotgun (WGS) entry which is preliminary data.</text>
</comment>
<keyword evidence="4" id="KW-1185">Reference proteome</keyword>
<dbReference type="STRING" id="573508.A0A1E3B8B3"/>
<feature type="region of interest" description="Disordered" evidence="2">
    <location>
        <begin position="502"/>
        <end position="660"/>
    </location>
</feature>
<feature type="compositionally biased region" description="Polar residues" evidence="2">
    <location>
        <begin position="342"/>
        <end position="358"/>
    </location>
</feature>
<feature type="compositionally biased region" description="Pro residues" evidence="2">
    <location>
        <begin position="155"/>
        <end position="165"/>
    </location>
</feature>
<dbReference type="AlphaFoldDB" id="A0A1E3B8B3"/>
<feature type="compositionally biased region" description="Low complexity" evidence="2">
    <location>
        <begin position="20"/>
        <end position="37"/>
    </location>
</feature>
<name>A0A1E3B8B3_ASPCR</name>
<protein>
    <submittedName>
        <fullName evidence="3">Uncharacterized protein</fullName>
    </submittedName>
</protein>
<feature type="compositionally biased region" description="Low complexity" evidence="2">
    <location>
        <begin position="614"/>
        <end position="625"/>
    </location>
</feature>
<accession>A0A1E3B8B3</accession>
<dbReference type="PANTHER" id="PTHR24216:SF65">
    <property type="entry name" value="PAXILLIN-LIKE PROTEIN 1"/>
    <property type="match status" value="1"/>
</dbReference>
<feature type="region of interest" description="Disordered" evidence="2">
    <location>
        <begin position="678"/>
        <end position="764"/>
    </location>
</feature>
<feature type="compositionally biased region" description="Pro residues" evidence="2">
    <location>
        <begin position="38"/>
        <end position="51"/>
    </location>
</feature>
<evidence type="ECO:0000256" key="1">
    <source>
        <dbReference type="SAM" id="Coils"/>
    </source>
</evidence>
<feature type="coiled-coil region" evidence="1">
    <location>
        <begin position="833"/>
        <end position="862"/>
    </location>
</feature>
<gene>
    <name evidence="3" type="ORF">SI65_07604</name>
</gene>
<feature type="region of interest" description="Disordered" evidence="2">
    <location>
        <begin position="1"/>
        <end position="439"/>
    </location>
</feature>
<evidence type="ECO:0000313" key="3">
    <source>
        <dbReference type="EMBL" id="ODM17205.1"/>
    </source>
</evidence>
<feature type="compositionally biased region" description="Basic residues" evidence="2">
    <location>
        <begin position="83"/>
        <end position="93"/>
    </location>
</feature>
<feature type="region of interest" description="Disordered" evidence="2">
    <location>
        <begin position="1128"/>
        <end position="1194"/>
    </location>
</feature>
<feature type="compositionally biased region" description="Polar residues" evidence="2">
    <location>
        <begin position="600"/>
        <end position="613"/>
    </location>
</feature>
<sequence>MFSNSGPPQPEWRLPPRPPTTATGTTTATTATSTPSTSPVPPPPPPGPSAPVIPSYNPNVFGPMPGTPPVATGIDTTAWGVKFNHHHHHHHQAHSPPPPLPPRPPIATDHVPARIQSPPRVSSPASNKPLPSVPPYGGQIAPGQYSYGPAQTVGPVPPPPPPVPPGYQSQLQQKAHPPTPVASDQSGAINYTTSSPLERPLPQPPLAVATDFGSSTNTGNGPPPVPPKTSSNVFTTSSSMGPFSPSDWEHLGPTPGYIDDTEVFSSKKTTPVPPAEPSQSHATSMHSPASNPYIPTSSPPQSVSPALQVSHADDQVGMQKPSTESPVSTSSAQELPRPSGPSRVNTAETTQSSATGTTEKIDGVIEAWTRPISPDARKSADGSRQSPISRPADKTIQRKPSPIDPIDIPSSRSGSKTPAKEGQQLSTPDSSTANAEGGASRLTVVDSYEDLDPWFKSSLTRYVAMLRKEAVADSDEERYKIFTAFTAKETKLREILYGIEHESKSPKAEDVNSRQLTPSPQQSAEKEKEGPPTPQPSAPVESGLIPVESEQDVPESTYTAEDFEDGEYSPGGRPIIPRLYTPNNLERPATRPPGHPVSKLTDTGSQHGVQDQFSRSSSVPPSMNSGIHTQTFAPLTTNPPQPIYTPFRYIEGPQRGSDNLALDKPAYQAYSDLRQASAESGRVMANAPDSDTKTGVNTRVSSPAQNEHSETFIGLIREKSVTYKKRRPRRASSPPPLPPSLRQGRPDPVNDLRSMVSSPLAKQSESSWHVTTRKSLEQYSDDFTYIQEAFSTWETTAKIRRQNLDKERMQRQEESEAHIDSLFNGKEIGYADINVLEEEFRQAEARVQLDEERQELDDFIRNVFNPLDERLGREITALLNHYESALSQLSHESSKIKDSADRHNLSHTMNIVNDVYRNLEMRYQKRLNTAFDRERRRKKAERRPLVFMGDSAALRKLDNEFDQMEKRNIFEAAKDRDERANRLMDAFDDAIMHGLGENQSVLDDVAAKVKKVDASHLQSTSLSESEVEQILKSVAIMVDSLRRDSESILHNFGIADATLNNADYRLSVAEARYTNADHDVFRRLNAEKQKEDAKIQKDLESKLESVRDGPAEITHKINELLKAVGKDPVVEPEASSDVTASTSHPVDSLMPGPRPATAGPPSNEHSEHQQRIRRALEAAKKRNAAKAHGTMALQ</sequence>
<dbReference type="EMBL" id="JXNT01000009">
    <property type="protein sequence ID" value="ODM17205.1"/>
    <property type="molecule type" value="Genomic_DNA"/>
</dbReference>
<evidence type="ECO:0000313" key="4">
    <source>
        <dbReference type="Proteomes" id="UP000094569"/>
    </source>
</evidence>
<dbReference type="VEuPathDB" id="FungiDB:SI65_07604"/>
<proteinExistence type="predicted"/>
<keyword evidence="1" id="KW-0175">Coiled coil</keyword>
<feature type="compositionally biased region" description="Polar residues" evidence="2">
    <location>
        <begin position="182"/>
        <end position="196"/>
    </location>
</feature>
<feature type="compositionally biased region" description="Pro residues" evidence="2">
    <location>
        <begin position="95"/>
        <end position="105"/>
    </location>
</feature>
<reference evidence="3 4" key="1">
    <citation type="journal article" date="2016" name="BMC Genomics">
        <title>Comparative genomic and transcriptomic analyses of the Fuzhuan brick tea-fermentation fungus Aspergillus cristatus.</title>
        <authorList>
            <person name="Ge Y."/>
            <person name="Wang Y."/>
            <person name="Liu Y."/>
            <person name="Tan Y."/>
            <person name="Ren X."/>
            <person name="Zhang X."/>
            <person name="Hyde K.D."/>
            <person name="Liu Y."/>
            <person name="Liu Z."/>
        </authorList>
    </citation>
    <scope>NUCLEOTIDE SEQUENCE [LARGE SCALE GENOMIC DNA]</scope>
    <source>
        <strain evidence="3 4">GZAAS20.1005</strain>
    </source>
</reference>
<feature type="compositionally biased region" description="Polar residues" evidence="2">
    <location>
        <begin position="755"/>
        <end position="764"/>
    </location>
</feature>
<organism evidence="3 4">
    <name type="scientific">Aspergillus cristatus</name>
    <name type="common">Chinese Fuzhuan brick tea-fermentation fungus</name>
    <name type="synonym">Eurotium cristatum</name>
    <dbReference type="NCBI Taxonomy" id="573508"/>
    <lineage>
        <taxon>Eukaryota</taxon>
        <taxon>Fungi</taxon>
        <taxon>Dikarya</taxon>
        <taxon>Ascomycota</taxon>
        <taxon>Pezizomycotina</taxon>
        <taxon>Eurotiomycetes</taxon>
        <taxon>Eurotiomycetidae</taxon>
        <taxon>Eurotiales</taxon>
        <taxon>Aspergillaceae</taxon>
        <taxon>Aspergillus</taxon>
        <taxon>Aspergillus subgen. Aspergillus</taxon>
    </lineage>
</organism>
<feature type="compositionally biased region" description="Polar residues" evidence="2">
    <location>
        <begin position="423"/>
        <end position="434"/>
    </location>
</feature>